<dbReference type="EMBL" id="LJCR01000212">
    <property type="protein sequence ID" value="KPV53640.1"/>
    <property type="molecule type" value="Genomic_DNA"/>
</dbReference>
<reference evidence="1 2" key="1">
    <citation type="submission" date="2015-09" db="EMBL/GenBank/DDBJ databases">
        <title>Draft genome sequence of Kouleothrix aurantiaca JCM 19913.</title>
        <authorList>
            <person name="Hemp J."/>
        </authorList>
    </citation>
    <scope>NUCLEOTIDE SEQUENCE [LARGE SCALE GENOMIC DNA]</scope>
    <source>
        <strain evidence="1 2">COM-B</strain>
    </source>
</reference>
<dbReference type="CDD" id="cd00093">
    <property type="entry name" value="HTH_XRE"/>
    <property type="match status" value="1"/>
</dbReference>
<protein>
    <recommendedName>
        <fullName evidence="3">HTH cro/C1-type domain-containing protein</fullName>
    </recommendedName>
</protein>
<evidence type="ECO:0000313" key="2">
    <source>
        <dbReference type="Proteomes" id="UP000050509"/>
    </source>
</evidence>
<sequence>MRERYPALTSSTLASALGFHSTWYSRVESGKAGLTVANFARLAGGVLGLLAATYPSDVWMLHDLIRDVPRPDPLPPLPSLPTEPHTYTWHTEDLRIELGRVQERRAPIAIPEVTAAIGLQHMVLYDIENGKSPGSIPTLLKLYTYFSRHLNRPLLLDEILTIARYIPAALMPLLDQQHLSVAAGT</sequence>
<comment type="caution">
    <text evidence="1">The sequence shown here is derived from an EMBL/GenBank/DDBJ whole genome shotgun (WGS) entry which is preliminary data.</text>
</comment>
<dbReference type="InterPro" id="IPR001387">
    <property type="entry name" value="Cro/C1-type_HTH"/>
</dbReference>
<dbReference type="AlphaFoldDB" id="A0A0P9FKB8"/>
<dbReference type="Proteomes" id="UP000050509">
    <property type="component" value="Unassembled WGS sequence"/>
</dbReference>
<evidence type="ECO:0008006" key="3">
    <source>
        <dbReference type="Google" id="ProtNLM"/>
    </source>
</evidence>
<keyword evidence="2" id="KW-1185">Reference proteome</keyword>
<organism evidence="1 2">
    <name type="scientific">Kouleothrix aurantiaca</name>
    <dbReference type="NCBI Taxonomy" id="186479"/>
    <lineage>
        <taxon>Bacteria</taxon>
        <taxon>Bacillati</taxon>
        <taxon>Chloroflexota</taxon>
        <taxon>Chloroflexia</taxon>
        <taxon>Chloroflexales</taxon>
        <taxon>Roseiflexineae</taxon>
        <taxon>Roseiflexaceae</taxon>
        <taxon>Kouleothrix</taxon>
    </lineage>
</organism>
<evidence type="ECO:0000313" key="1">
    <source>
        <dbReference type="EMBL" id="KPV53640.1"/>
    </source>
</evidence>
<name>A0A0P9FKB8_9CHLR</name>
<accession>A0A0P9FKB8</accession>
<gene>
    <name evidence="1" type="ORF">SE17_08515</name>
</gene>
<proteinExistence type="predicted"/>